<evidence type="ECO:0000256" key="1">
    <source>
        <dbReference type="ARBA" id="ARBA00004418"/>
    </source>
</evidence>
<keyword evidence="5" id="KW-0574">Periplasm</keyword>
<sequence length="327" mass="35699">MKKTSLVAGALLIAGAAHAETPVLQVYAPDYFASEWGPGPGIEKGFEAQCNCDLQFVTGDVLPRLLLEGERTEADVVIGLNTDVTARARASGLFAPHGQNTADLTMPIDWNDDTFLPFNYSYTAFIYDNTKLEAAPTSFDALLSLPDDIKIVIQDPRASISGQALMLWVKAIYGEKAPEAWDKLAPKVLTVTKGWSESYGMFTDGEADMVLSYITSPAYHIIAEEDMTKSAAIFDEGHYFFVELAGKIAGTDQPELADAFMNYVLSEEFQAAIPTSNWSFPAKLADDKLPEGFGKLAVPAKALFFSEDEAEALRKPALDEWLAASWK</sequence>
<dbReference type="InterPro" id="IPR005948">
    <property type="entry name" value="ThiB-like"/>
</dbReference>
<reference evidence="7 8" key="1">
    <citation type="submission" date="2023-01" db="EMBL/GenBank/DDBJ databases">
        <authorList>
            <person name="Yoon J.-W."/>
        </authorList>
    </citation>
    <scope>NUCLEOTIDE SEQUENCE [LARGE SCALE GENOMIC DNA]</scope>
    <source>
        <strain evidence="7 8">KMU-50</strain>
    </source>
</reference>
<comment type="caution">
    <text evidence="7">The sequence shown here is derived from an EMBL/GenBank/DDBJ whole genome shotgun (WGS) entry which is preliminary data.</text>
</comment>
<protein>
    <submittedName>
        <fullName evidence="7">Thiamine ABC transporter substrate binding subunit</fullName>
    </submittedName>
</protein>
<dbReference type="SUPFAM" id="SSF53850">
    <property type="entry name" value="Periplasmic binding protein-like II"/>
    <property type="match status" value="1"/>
</dbReference>
<comment type="subcellular location">
    <subcellularLocation>
        <location evidence="1">Periplasm</location>
    </subcellularLocation>
</comment>
<name>A0ABT4W3D8_9RHOB</name>
<gene>
    <name evidence="7" type="ORF">O2N63_13190</name>
</gene>
<dbReference type="InterPro" id="IPR006059">
    <property type="entry name" value="SBP"/>
</dbReference>
<evidence type="ECO:0000256" key="6">
    <source>
        <dbReference type="SAM" id="SignalP"/>
    </source>
</evidence>
<proteinExistence type="inferred from homology"/>
<comment type="similarity">
    <text evidence="2">Belongs to the bacterial solute-binding protein 1 family.</text>
</comment>
<dbReference type="PANTHER" id="PTHR30006">
    <property type="entry name" value="THIAMINE-BINDING PERIPLASMIC PROTEIN-RELATED"/>
    <property type="match status" value="1"/>
</dbReference>
<dbReference type="EMBL" id="JAQIIO010000007">
    <property type="protein sequence ID" value="MDA5095038.1"/>
    <property type="molecule type" value="Genomic_DNA"/>
</dbReference>
<evidence type="ECO:0000313" key="7">
    <source>
        <dbReference type="EMBL" id="MDA5095038.1"/>
    </source>
</evidence>
<evidence type="ECO:0000256" key="4">
    <source>
        <dbReference type="ARBA" id="ARBA00022729"/>
    </source>
</evidence>
<evidence type="ECO:0000313" key="8">
    <source>
        <dbReference type="Proteomes" id="UP001528040"/>
    </source>
</evidence>
<evidence type="ECO:0000256" key="2">
    <source>
        <dbReference type="ARBA" id="ARBA00008520"/>
    </source>
</evidence>
<keyword evidence="4 6" id="KW-0732">Signal</keyword>
<keyword evidence="3" id="KW-0813">Transport</keyword>
<dbReference type="NCBIfam" id="TIGR01254">
    <property type="entry name" value="sfuA"/>
    <property type="match status" value="1"/>
</dbReference>
<feature type="chain" id="PRO_5046587622" evidence="6">
    <location>
        <begin position="20"/>
        <end position="327"/>
    </location>
</feature>
<evidence type="ECO:0000256" key="5">
    <source>
        <dbReference type="ARBA" id="ARBA00022764"/>
    </source>
</evidence>
<dbReference type="Proteomes" id="UP001528040">
    <property type="component" value="Unassembled WGS sequence"/>
</dbReference>
<keyword evidence="8" id="KW-1185">Reference proteome</keyword>
<dbReference type="Pfam" id="PF01547">
    <property type="entry name" value="SBP_bac_1"/>
    <property type="match status" value="1"/>
</dbReference>
<dbReference type="Gene3D" id="3.40.190.10">
    <property type="entry name" value="Periplasmic binding protein-like II"/>
    <property type="match status" value="2"/>
</dbReference>
<evidence type="ECO:0000256" key="3">
    <source>
        <dbReference type="ARBA" id="ARBA00022448"/>
    </source>
</evidence>
<dbReference type="PANTHER" id="PTHR30006:SF3">
    <property type="entry name" value="THIAMINE-BINDING PERIPLASMIC PROTEIN"/>
    <property type="match status" value="1"/>
</dbReference>
<dbReference type="RefSeq" id="WP_271054746.1">
    <property type="nucleotide sequence ID" value="NZ_JAQIIO010000007.1"/>
</dbReference>
<organism evidence="7 8">
    <name type="scientific">Aliiroseovarius salicola</name>
    <dbReference type="NCBI Taxonomy" id="3009082"/>
    <lineage>
        <taxon>Bacteria</taxon>
        <taxon>Pseudomonadati</taxon>
        <taxon>Pseudomonadota</taxon>
        <taxon>Alphaproteobacteria</taxon>
        <taxon>Rhodobacterales</taxon>
        <taxon>Paracoccaceae</taxon>
        <taxon>Aliiroseovarius</taxon>
    </lineage>
</organism>
<accession>A0ABT4W3D8</accession>
<feature type="signal peptide" evidence="6">
    <location>
        <begin position="1"/>
        <end position="19"/>
    </location>
</feature>